<reference evidence="2" key="1">
    <citation type="journal article" date="2019" name="Int. J. Syst. Evol. Microbiol.">
        <title>The Global Catalogue of Microorganisms (GCM) 10K type strain sequencing project: providing services to taxonomists for standard genome sequencing and annotation.</title>
        <authorList>
            <consortium name="The Broad Institute Genomics Platform"/>
            <consortium name="The Broad Institute Genome Sequencing Center for Infectious Disease"/>
            <person name="Wu L."/>
            <person name="Ma J."/>
        </authorList>
    </citation>
    <scope>NUCLEOTIDE SEQUENCE [LARGE SCALE GENOMIC DNA]</scope>
    <source>
        <strain evidence="2">KCTC 42501</strain>
    </source>
</reference>
<evidence type="ECO:0000313" key="1">
    <source>
        <dbReference type="EMBL" id="MFC3685755.1"/>
    </source>
</evidence>
<dbReference type="CDD" id="cd21471">
    <property type="entry name" value="CrtC-like"/>
    <property type="match status" value="1"/>
</dbReference>
<evidence type="ECO:0000313" key="2">
    <source>
        <dbReference type="Proteomes" id="UP001595729"/>
    </source>
</evidence>
<comment type="caution">
    <text evidence="1">The sequence shown here is derived from an EMBL/GenBank/DDBJ whole genome shotgun (WGS) entry which is preliminary data.</text>
</comment>
<accession>A0ABV7W7F0</accession>
<proteinExistence type="predicted"/>
<sequence length="257" mass="29005">MADPNDHNALNVALYGRGGKRWSMTERGARHCAREADCFTIGPSQLQWDGRHLTIHIDEIGVPLPRRIRGTVRVTPDRLFGFSTPLDADGRHHWGPIAPSARVEVELQQPAQRWHGHAYLDSNEGEEPVARGFREWDWSRCQLADGSTAVLYDVEPGQAGGRLLALRFGPDGSVKPFDAPPQRKLAHTAWRLPRRMRSDSPVSVLQQLEDTPFYQRAVLQSHLLGEKVTSFHETLNVPRLVSPVVQAMLPWRMPRRG</sequence>
<dbReference type="SUPFAM" id="SSF159245">
    <property type="entry name" value="AttH-like"/>
    <property type="match status" value="1"/>
</dbReference>
<organism evidence="1 2">
    <name type="scientific">Hydrogenophaga luteola</name>
    <dbReference type="NCBI Taxonomy" id="1591122"/>
    <lineage>
        <taxon>Bacteria</taxon>
        <taxon>Pseudomonadati</taxon>
        <taxon>Pseudomonadota</taxon>
        <taxon>Betaproteobacteria</taxon>
        <taxon>Burkholderiales</taxon>
        <taxon>Comamonadaceae</taxon>
        <taxon>Hydrogenophaga</taxon>
    </lineage>
</organism>
<protein>
    <submittedName>
        <fullName evidence="1">Carotenoid 1,2-hydratase</fullName>
    </submittedName>
</protein>
<dbReference type="Proteomes" id="UP001595729">
    <property type="component" value="Unassembled WGS sequence"/>
</dbReference>
<keyword evidence="2" id="KW-1185">Reference proteome</keyword>
<gene>
    <name evidence="1" type="ORF">ACFOPI_19290</name>
</gene>
<name>A0ABV7W7F0_9BURK</name>
<dbReference type="EMBL" id="JBHRXX010000009">
    <property type="protein sequence ID" value="MFC3685755.1"/>
    <property type="molecule type" value="Genomic_DNA"/>
</dbReference>